<comment type="caution">
    <text evidence="1">The sequence shown here is derived from an EMBL/GenBank/DDBJ whole genome shotgun (WGS) entry which is preliminary data.</text>
</comment>
<keyword evidence="2" id="KW-1185">Reference proteome</keyword>
<organism evidence="1 2">
    <name type="scientific">Morella rubra</name>
    <name type="common">Chinese bayberry</name>
    <dbReference type="NCBI Taxonomy" id="262757"/>
    <lineage>
        <taxon>Eukaryota</taxon>
        <taxon>Viridiplantae</taxon>
        <taxon>Streptophyta</taxon>
        <taxon>Embryophyta</taxon>
        <taxon>Tracheophyta</taxon>
        <taxon>Spermatophyta</taxon>
        <taxon>Magnoliopsida</taxon>
        <taxon>eudicotyledons</taxon>
        <taxon>Gunneridae</taxon>
        <taxon>Pentapetalae</taxon>
        <taxon>rosids</taxon>
        <taxon>fabids</taxon>
        <taxon>Fagales</taxon>
        <taxon>Myricaceae</taxon>
        <taxon>Morella</taxon>
    </lineage>
</organism>
<reference evidence="1 2" key="1">
    <citation type="journal article" date="2019" name="Plant Biotechnol. J.">
        <title>The red bayberry genome and genetic basis of sex determination.</title>
        <authorList>
            <person name="Jia H.M."/>
            <person name="Jia H.J."/>
            <person name="Cai Q.L."/>
            <person name="Wang Y."/>
            <person name="Zhao H.B."/>
            <person name="Yang W.F."/>
            <person name="Wang G.Y."/>
            <person name="Li Y.H."/>
            <person name="Zhan D.L."/>
            <person name="Shen Y.T."/>
            <person name="Niu Q.F."/>
            <person name="Chang L."/>
            <person name="Qiu J."/>
            <person name="Zhao L."/>
            <person name="Xie H.B."/>
            <person name="Fu W.Y."/>
            <person name="Jin J."/>
            <person name="Li X.W."/>
            <person name="Jiao Y."/>
            <person name="Zhou C.C."/>
            <person name="Tu T."/>
            <person name="Chai C.Y."/>
            <person name="Gao J.L."/>
            <person name="Fan L.J."/>
            <person name="van de Weg E."/>
            <person name="Wang J.Y."/>
            <person name="Gao Z.S."/>
        </authorList>
    </citation>
    <scope>NUCLEOTIDE SEQUENCE [LARGE SCALE GENOMIC DNA]</scope>
    <source>
        <tissue evidence="1">Leaves</tissue>
    </source>
</reference>
<evidence type="ECO:0000313" key="1">
    <source>
        <dbReference type="EMBL" id="KAB1199542.1"/>
    </source>
</evidence>
<accession>A0A6A1UH11</accession>
<protein>
    <submittedName>
        <fullName evidence="1">Uncharacterized protein</fullName>
    </submittedName>
</protein>
<proteinExistence type="predicted"/>
<dbReference type="EMBL" id="RXIC02000454">
    <property type="protein sequence ID" value="KAB1199542.1"/>
    <property type="molecule type" value="Genomic_DNA"/>
</dbReference>
<dbReference type="AlphaFoldDB" id="A0A6A1UH11"/>
<gene>
    <name evidence="1" type="ORF">CJ030_MR0G020849</name>
</gene>
<sequence length="140" mass="16515">MYYYEIDTYLDAGLYVVVLKVRVWIFEDFQVIVEHEPHCGSLSSVAEDGDSQVKPKTVEYDKKLGYKIFPRQNDYNKINVNRIRETLKRKRYNAAISVKHVDSINAEMDSEAWIEIELENRIELEYSSLAKKQRKDVVSF</sequence>
<name>A0A6A1UH11_9ROSI</name>
<evidence type="ECO:0000313" key="2">
    <source>
        <dbReference type="Proteomes" id="UP000516437"/>
    </source>
</evidence>
<dbReference type="Proteomes" id="UP000516437">
    <property type="component" value="Unassembled WGS sequence"/>
</dbReference>